<evidence type="ECO:0000313" key="3">
    <source>
        <dbReference type="Proteomes" id="UP001172101"/>
    </source>
</evidence>
<proteinExistence type="predicted"/>
<accession>A0AA39ZT79</accession>
<evidence type="ECO:0000313" key="2">
    <source>
        <dbReference type="EMBL" id="KAK0703261.1"/>
    </source>
</evidence>
<sequence length="185" mass="20649">MEEFEVWLRTAHIESVLHSQDREAESPQGEDKELTEPGAQLHDDDEAEDVIYVSGSGVDDSQDQLQAGQDYPPDPAAQEESLPGECVPARTDHPDTEKPHSYLTPWDIYHPQQSWEATFIAGRLAGSIGTVNGKPITKAQVRKLISRDRAERPEAQGPVMPGLRKSPNGLYHRKDLPPLQRPRLT</sequence>
<dbReference type="GeneID" id="85323847"/>
<organism evidence="2 3">
    <name type="scientific">Lasiosphaeria miniovina</name>
    <dbReference type="NCBI Taxonomy" id="1954250"/>
    <lineage>
        <taxon>Eukaryota</taxon>
        <taxon>Fungi</taxon>
        <taxon>Dikarya</taxon>
        <taxon>Ascomycota</taxon>
        <taxon>Pezizomycotina</taxon>
        <taxon>Sordariomycetes</taxon>
        <taxon>Sordariomycetidae</taxon>
        <taxon>Sordariales</taxon>
        <taxon>Lasiosphaeriaceae</taxon>
        <taxon>Lasiosphaeria</taxon>
    </lineage>
</organism>
<keyword evidence="3" id="KW-1185">Reference proteome</keyword>
<feature type="region of interest" description="Disordered" evidence="1">
    <location>
        <begin position="17"/>
        <end position="104"/>
    </location>
</feature>
<evidence type="ECO:0000256" key="1">
    <source>
        <dbReference type="SAM" id="MobiDB-lite"/>
    </source>
</evidence>
<feature type="compositionally biased region" description="Basic and acidic residues" evidence="1">
    <location>
        <begin position="19"/>
        <end position="35"/>
    </location>
</feature>
<protein>
    <submittedName>
        <fullName evidence="2">Uncharacterized protein</fullName>
    </submittedName>
</protein>
<name>A0AA39ZT79_9PEZI</name>
<feature type="region of interest" description="Disordered" evidence="1">
    <location>
        <begin position="147"/>
        <end position="185"/>
    </location>
</feature>
<dbReference type="RefSeq" id="XP_060290120.1">
    <property type="nucleotide sequence ID" value="XM_060440577.1"/>
</dbReference>
<dbReference type="EMBL" id="JAUIRO010000008">
    <property type="protein sequence ID" value="KAK0703261.1"/>
    <property type="molecule type" value="Genomic_DNA"/>
</dbReference>
<reference evidence="2" key="1">
    <citation type="submission" date="2023-06" db="EMBL/GenBank/DDBJ databases">
        <title>Genome-scale phylogeny and comparative genomics of the fungal order Sordariales.</title>
        <authorList>
            <consortium name="Lawrence Berkeley National Laboratory"/>
            <person name="Hensen N."/>
            <person name="Bonometti L."/>
            <person name="Westerberg I."/>
            <person name="Brannstrom I.O."/>
            <person name="Guillou S."/>
            <person name="Cros-Aarteil S."/>
            <person name="Calhoun S."/>
            <person name="Haridas S."/>
            <person name="Kuo A."/>
            <person name="Mondo S."/>
            <person name="Pangilinan J."/>
            <person name="Riley R."/>
            <person name="LaButti K."/>
            <person name="Andreopoulos B."/>
            <person name="Lipzen A."/>
            <person name="Chen C."/>
            <person name="Yanf M."/>
            <person name="Daum C."/>
            <person name="Ng V."/>
            <person name="Clum A."/>
            <person name="Steindorff A."/>
            <person name="Ohm R."/>
            <person name="Martin F."/>
            <person name="Silar P."/>
            <person name="Natvig D."/>
            <person name="Lalanne C."/>
            <person name="Gautier V."/>
            <person name="Ament-velasquez S.L."/>
            <person name="Kruys A."/>
            <person name="Hutchinson M.I."/>
            <person name="Powell A.J."/>
            <person name="Barry K."/>
            <person name="Miller A.N."/>
            <person name="Grigoriev I.V."/>
            <person name="Debuchy R."/>
            <person name="Gladieux P."/>
            <person name="Thoren M.H."/>
            <person name="Johannesson H."/>
        </authorList>
    </citation>
    <scope>NUCLEOTIDE SEQUENCE</scope>
    <source>
        <strain evidence="2">SMH2392-1A</strain>
    </source>
</reference>
<feature type="compositionally biased region" description="Basic and acidic residues" evidence="1">
    <location>
        <begin position="90"/>
        <end position="100"/>
    </location>
</feature>
<gene>
    <name evidence="2" type="ORF">B0T26DRAFT_680965</name>
</gene>
<comment type="caution">
    <text evidence="2">The sequence shown here is derived from an EMBL/GenBank/DDBJ whole genome shotgun (WGS) entry which is preliminary data.</text>
</comment>
<dbReference type="AlphaFoldDB" id="A0AA39ZT79"/>
<dbReference type="Proteomes" id="UP001172101">
    <property type="component" value="Unassembled WGS sequence"/>
</dbReference>